<keyword evidence="15" id="KW-1185">Reference proteome</keyword>
<dbReference type="Pfam" id="PF09531">
    <property type="entry name" value="Ndc1_Nup"/>
    <property type="match status" value="1"/>
</dbReference>
<evidence type="ECO:0000256" key="3">
    <source>
        <dbReference type="ARBA" id="ARBA00005760"/>
    </source>
</evidence>
<keyword evidence="6" id="KW-0509">mRNA transport</keyword>
<keyword evidence="8 13" id="KW-1133">Transmembrane helix</keyword>
<evidence type="ECO:0000256" key="2">
    <source>
        <dbReference type="ARBA" id="ARBA00004567"/>
    </source>
</evidence>
<dbReference type="PANTHER" id="PTHR13269:SF6">
    <property type="entry name" value="NUCLEOPORIN NDC1"/>
    <property type="match status" value="1"/>
</dbReference>
<evidence type="ECO:0000256" key="4">
    <source>
        <dbReference type="ARBA" id="ARBA00022448"/>
    </source>
</evidence>
<dbReference type="PANTHER" id="PTHR13269">
    <property type="entry name" value="NUCLEOPORIN NDC1"/>
    <property type="match status" value="1"/>
</dbReference>
<dbReference type="GO" id="GO:0030674">
    <property type="term" value="F:protein-macromolecule adaptor activity"/>
    <property type="evidence" value="ECO:0007669"/>
    <property type="project" value="TreeGrafter"/>
</dbReference>
<evidence type="ECO:0000256" key="11">
    <source>
        <dbReference type="ARBA" id="ARBA00023136"/>
    </source>
</evidence>
<dbReference type="GO" id="GO:0051028">
    <property type="term" value="P:mRNA transport"/>
    <property type="evidence" value="ECO:0007669"/>
    <property type="project" value="UniProtKB-KW"/>
</dbReference>
<dbReference type="GO" id="GO:0031965">
    <property type="term" value="C:nuclear membrane"/>
    <property type="evidence" value="ECO:0007669"/>
    <property type="project" value="UniProtKB-SubCell"/>
</dbReference>
<comment type="subcellular location">
    <subcellularLocation>
        <location evidence="1">Nucleus membrane</location>
        <topology evidence="1">Multi-pass membrane protein</topology>
    </subcellularLocation>
    <subcellularLocation>
        <location evidence="2">Nucleus</location>
        <location evidence="2">Nuclear pore complex</location>
    </subcellularLocation>
</comment>
<keyword evidence="10" id="KW-0906">Nuclear pore complex</keyword>
<dbReference type="AlphaFoldDB" id="A0A3P7TA16"/>
<keyword evidence="7" id="KW-0653">Protein transport</keyword>
<comment type="similarity">
    <text evidence="3">Belongs to the NDC1 family.</text>
</comment>
<dbReference type="EMBL" id="UZAG01005668">
    <property type="protein sequence ID" value="VDO17966.1"/>
    <property type="molecule type" value="Genomic_DNA"/>
</dbReference>
<keyword evidence="12" id="KW-0539">Nucleus</keyword>
<name>A0A3P7TA16_9BILA</name>
<feature type="non-terminal residue" evidence="14">
    <location>
        <position position="143"/>
    </location>
</feature>
<evidence type="ECO:0000256" key="10">
    <source>
        <dbReference type="ARBA" id="ARBA00023132"/>
    </source>
</evidence>
<evidence type="ECO:0000256" key="7">
    <source>
        <dbReference type="ARBA" id="ARBA00022927"/>
    </source>
</evidence>
<dbReference type="Proteomes" id="UP000280834">
    <property type="component" value="Unassembled WGS sequence"/>
</dbReference>
<evidence type="ECO:0000313" key="14">
    <source>
        <dbReference type="EMBL" id="VDO17966.1"/>
    </source>
</evidence>
<evidence type="ECO:0000256" key="8">
    <source>
        <dbReference type="ARBA" id="ARBA00022989"/>
    </source>
</evidence>
<evidence type="ECO:0000256" key="6">
    <source>
        <dbReference type="ARBA" id="ARBA00022816"/>
    </source>
</evidence>
<keyword evidence="11 13" id="KW-0472">Membrane</keyword>
<accession>A0A3P7TA16</accession>
<keyword evidence="9" id="KW-0811">Translocation</keyword>
<evidence type="ECO:0000256" key="1">
    <source>
        <dbReference type="ARBA" id="ARBA00004232"/>
    </source>
</evidence>
<proteinExistence type="inferred from homology"/>
<evidence type="ECO:0000313" key="15">
    <source>
        <dbReference type="Proteomes" id="UP000280834"/>
    </source>
</evidence>
<reference evidence="14 15" key="1">
    <citation type="submission" date="2018-11" db="EMBL/GenBank/DDBJ databases">
        <authorList>
            <consortium name="Pathogen Informatics"/>
        </authorList>
    </citation>
    <scope>NUCLEOTIDE SEQUENCE [LARGE SCALE GENOMIC DNA]</scope>
</reference>
<organism evidence="14 15">
    <name type="scientific">Brugia timori</name>
    <dbReference type="NCBI Taxonomy" id="42155"/>
    <lineage>
        <taxon>Eukaryota</taxon>
        <taxon>Metazoa</taxon>
        <taxon>Ecdysozoa</taxon>
        <taxon>Nematoda</taxon>
        <taxon>Chromadorea</taxon>
        <taxon>Rhabditida</taxon>
        <taxon>Spirurina</taxon>
        <taxon>Spiruromorpha</taxon>
        <taxon>Filarioidea</taxon>
        <taxon>Onchocercidae</taxon>
        <taxon>Brugia</taxon>
    </lineage>
</organism>
<dbReference type="GO" id="GO:0070762">
    <property type="term" value="C:nuclear pore transmembrane ring"/>
    <property type="evidence" value="ECO:0007669"/>
    <property type="project" value="TreeGrafter"/>
</dbReference>
<dbReference type="InterPro" id="IPR019049">
    <property type="entry name" value="Nucleoporin_prot_Ndc1/Nup"/>
</dbReference>
<keyword evidence="5 13" id="KW-0812">Transmembrane</keyword>
<keyword evidence="4" id="KW-0813">Transport</keyword>
<evidence type="ECO:0000256" key="12">
    <source>
        <dbReference type="ARBA" id="ARBA00023242"/>
    </source>
</evidence>
<dbReference type="GO" id="GO:0015031">
    <property type="term" value="P:protein transport"/>
    <property type="evidence" value="ECO:0007669"/>
    <property type="project" value="UniProtKB-KW"/>
</dbReference>
<feature type="transmembrane region" description="Helical" evidence="13">
    <location>
        <begin position="12"/>
        <end position="36"/>
    </location>
</feature>
<evidence type="ECO:0000256" key="9">
    <source>
        <dbReference type="ARBA" id="ARBA00023010"/>
    </source>
</evidence>
<dbReference type="GO" id="GO:0006999">
    <property type="term" value="P:nuclear pore organization"/>
    <property type="evidence" value="ECO:0007669"/>
    <property type="project" value="TreeGrafter"/>
</dbReference>
<sequence length="143" mass="16601">MLRNLFGISLYFNALVLLLVHFFLHHIAIGLIKVFILQNYEFSMPPPHAVLNPTPEEQRTLMNALESNGIIKAFAFWDLRSLSAACHRRRQIIFSLSQPGGHPRNWRAIKLSCLRHIERLSLQFENENDRIRSETFASVVCFL</sequence>
<evidence type="ECO:0000256" key="13">
    <source>
        <dbReference type="SAM" id="Phobius"/>
    </source>
</evidence>
<gene>
    <name evidence="14" type="ORF">BTMF_LOCUS5325</name>
</gene>
<protein>
    <submittedName>
        <fullName evidence="14">Uncharacterized protein</fullName>
    </submittedName>
</protein>
<evidence type="ECO:0000256" key="5">
    <source>
        <dbReference type="ARBA" id="ARBA00022692"/>
    </source>
</evidence>